<dbReference type="RefSeq" id="WP_145235471.1">
    <property type="nucleotide sequence ID" value="NZ_CP036273.1"/>
</dbReference>
<evidence type="ECO:0000259" key="1">
    <source>
        <dbReference type="Pfam" id="PF12500"/>
    </source>
</evidence>
<dbReference type="AlphaFoldDB" id="A0A517XPN2"/>
<dbReference type="SUPFAM" id="SSF53271">
    <property type="entry name" value="PRTase-like"/>
    <property type="match status" value="1"/>
</dbReference>
<organism evidence="3 4">
    <name type="scientific">Urbifossiella limnaea</name>
    <dbReference type="NCBI Taxonomy" id="2528023"/>
    <lineage>
        <taxon>Bacteria</taxon>
        <taxon>Pseudomonadati</taxon>
        <taxon>Planctomycetota</taxon>
        <taxon>Planctomycetia</taxon>
        <taxon>Gemmatales</taxon>
        <taxon>Gemmataceae</taxon>
        <taxon>Urbifossiella</taxon>
    </lineage>
</organism>
<reference evidence="3 4" key="1">
    <citation type="submission" date="2019-02" db="EMBL/GenBank/DDBJ databases">
        <title>Deep-cultivation of Planctomycetes and their phenomic and genomic characterization uncovers novel biology.</title>
        <authorList>
            <person name="Wiegand S."/>
            <person name="Jogler M."/>
            <person name="Boedeker C."/>
            <person name="Pinto D."/>
            <person name="Vollmers J."/>
            <person name="Rivas-Marin E."/>
            <person name="Kohn T."/>
            <person name="Peeters S.H."/>
            <person name="Heuer A."/>
            <person name="Rast P."/>
            <person name="Oberbeckmann S."/>
            <person name="Bunk B."/>
            <person name="Jeske O."/>
            <person name="Meyerdierks A."/>
            <person name="Storesund J.E."/>
            <person name="Kallscheuer N."/>
            <person name="Luecker S."/>
            <person name="Lage O.M."/>
            <person name="Pohl T."/>
            <person name="Merkel B.J."/>
            <person name="Hornburger P."/>
            <person name="Mueller R.-W."/>
            <person name="Bruemmer F."/>
            <person name="Labrenz M."/>
            <person name="Spormann A.M."/>
            <person name="Op den Camp H."/>
            <person name="Overmann J."/>
            <person name="Amann R."/>
            <person name="Jetten M.S.M."/>
            <person name="Mascher T."/>
            <person name="Medema M.H."/>
            <person name="Devos D.P."/>
            <person name="Kaster A.-K."/>
            <person name="Ovreas L."/>
            <person name="Rohde M."/>
            <person name="Galperin M.Y."/>
            <person name="Jogler C."/>
        </authorList>
    </citation>
    <scope>NUCLEOTIDE SEQUENCE [LARGE SCALE GENOMIC DNA]</scope>
    <source>
        <strain evidence="3 4">ETA_A1</strain>
    </source>
</reference>
<dbReference type="Gene3D" id="3.40.50.2020">
    <property type="match status" value="1"/>
</dbReference>
<feature type="domain" description="TRSP" evidence="1">
    <location>
        <begin position="269"/>
        <end position="353"/>
    </location>
</feature>
<keyword evidence="4" id="KW-1185">Reference proteome</keyword>
<dbReference type="CDD" id="cd06223">
    <property type="entry name" value="PRTases_typeI"/>
    <property type="match status" value="1"/>
</dbReference>
<dbReference type="InterPro" id="IPR000836">
    <property type="entry name" value="PRTase_dom"/>
</dbReference>
<sequence length="372" mass="40503">MTHTVRLPCGTLRLDVEAATLPLDRLCGFGCRRSRKRGFVFVSRVLGKHVPVRPRVMAETHARLAESLLDLPGPVAVVALAETATGLGQGVFEELLRRTGRMDAVFLHTTRYRLSRPLAFGFEEPHSHAPDHLLYEPAEPGCADLFRRAVSLVLVDDEISTGRTLLNLAAAYRRLNPRLAGVHLVCLTDWLGPRRAGLAAELGVPVPVHSLLRGGYTFEPDPAFDPEPAPDVTGRGELLDAVLPTNHGRLGVRGPLAYDLDAMIAAAGVTPGERVLVLGSGEFAHPPFRLARRLDERGWDVAFQSTTRSPLVGGGELGGVLTFADNTDPAVPNFLYNVAGRRYDRVLIGYETSRLPVAHRLHEMLGATAVYF</sequence>
<dbReference type="InterPro" id="IPR041688">
    <property type="entry name" value="PRTase_2"/>
</dbReference>
<dbReference type="InterPro" id="IPR029057">
    <property type="entry name" value="PRTase-like"/>
</dbReference>
<evidence type="ECO:0000313" key="3">
    <source>
        <dbReference type="EMBL" id="QDU19465.1"/>
    </source>
</evidence>
<dbReference type="InterPro" id="IPR022537">
    <property type="entry name" value="TRSP_dom"/>
</dbReference>
<name>A0A517XPN2_9BACT</name>
<dbReference type="Proteomes" id="UP000319576">
    <property type="component" value="Chromosome"/>
</dbReference>
<dbReference type="OrthoDB" id="56827at2"/>
<dbReference type="EMBL" id="CP036273">
    <property type="protein sequence ID" value="QDU19465.1"/>
    <property type="molecule type" value="Genomic_DNA"/>
</dbReference>
<dbReference type="KEGG" id="uli:ETAA1_13900"/>
<evidence type="ECO:0008006" key="5">
    <source>
        <dbReference type="Google" id="ProtNLM"/>
    </source>
</evidence>
<dbReference type="Pfam" id="PF12500">
    <property type="entry name" value="TRSP"/>
    <property type="match status" value="1"/>
</dbReference>
<evidence type="ECO:0000259" key="2">
    <source>
        <dbReference type="Pfam" id="PF15609"/>
    </source>
</evidence>
<dbReference type="InterPro" id="IPR011214">
    <property type="entry name" value="UCP020967"/>
</dbReference>
<gene>
    <name evidence="3" type="ORF">ETAA1_13900</name>
</gene>
<accession>A0A517XPN2</accession>
<feature type="domain" description="Orotate phosphoribosyltransferase-like" evidence="2">
    <location>
        <begin position="26"/>
        <end position="214"/>
    </location>
</feature>
<dbReference type="PIRSF" id="PIRSF020967">
    <property type="entry name" value="UCP020967"/>
    <property type="match status" value="1"/>
</dbReference>
<dbReference type="Pfam" id="PF15609">
    <property type="entry name" value="PRTase_2"/>
    <property type="match status" value="1"/>
</dbReference>
<evidence type="ECO:0000313" key="4">
    <source>
        <dbReference type="Proteomes" id="UP000319576"/>
    </source>
</evidence>
<protein>
    <recommendedName>
        <fullName evidence="5">Phosphoribosyltransferase</fullName>
    </recommendedName>
</protein>
<proteinExistence type="predicted"/>